<protein>
    <submittedName>
        <fullName evidence="2">Uncharacterized protein</fullName>
    </submittedName>
</protein>
<feature type="region of interest" description="Disordered" evidence="1">
    <location>
        <begin position="31"/>
        <end position="66"/>
    </location>
</feature>
<gene>
    <name evidence="2" type="ORF">MRATA1EN1_LOCUS4811</name>
</gene>
<proteinExistence type="predicted"/>
<keyword evidence="3" id="KW-1185">Reference proteome</keyword>
<evidence type="ECO:0000256" key="1">
    <source>
        <dbReference type="SAM" id="MobiDB-lite"/>
    </source>
</evidence>
<evidence type="ECO:0000313" key="3">
    <source>
        <dbReference type="Proteomes" id="UP001176941"/>
    </source>
</evidence>
<feature type="region of interest" description="Disordered" evidence="1">
    <location>
        <begin position="1"/>
        <end position="20"/>
    </location>
</feature>
<sequence>MACSLPGPFQKPRRRQGTLAATVRAVLTASSRTLPKADRARAVAAGRAQPEGQAAPAHPSGLGVCSASRRGCVSARACVSAAGVGWGRERSSGRTPLGRQGAASEGRPASGRTGSRSPPPAALGSAKCSERPELTAGSSEPRRRGGSPGPDCKTEGSKKRRTNSPQRLLRPRSGRVVPVATGMAESGQAELGAPAGTRGL</sequence>
<accession>A0ABN8Y7R4</accession>
<dbReference type="EMBL" id="OX459949">
    <property type="protein sequence ID" value="CAI9155849.1"/>
    <property type="molecule type" value="Genomic_DNA"/>
</dbReference>
<reference evidence="2" key="1">
    <citation type="submission" date="2023-04" db="EMBL/GenBank/DDBJ databases">
        <authorList>
            <consortium name="ELIXIR-Norway"/>
        </authorList>
    </citation>
    <scope>NUCLEOTIDE SEQUENCE [LARGE SCALE GENOMIC DNA]</scope>
</reference>
<organism evidence="2 3">
    <name type="scientific">Rangifer tarandus platyrhynchus</name>
    <name type="common">Svalbard reindeer</name>
    <dbReference type="NCBI Taxonomy" id="3082113"/>
    <lineage>
        <taxon>Eukaryota</taxon>
        <taxon>Metazoa</taxon>
        <taxon>Chordata</taxon>
        <taxon>Craniata</taxon>
        <taxon>Vertebrata</taxon>
        <taxon>Euteleostomi</taxon>
        <taxon>Mammalia</taxon>
        <taxon>Eutheria</taxon>
        <taxon>Laurasiatheria</taxon>
        <taxon>Artiodactyla</taxon>
        <taxon>Ruminantia</taxon>
        <taxon>Pecora</taxon>
        <taxon>Cervidae</taxon>
        <taxon>Odocoileinae</taxon>
        <taxon>Rangifer</taxon>
    </lineage>
</organism>
<evidence type="ECO:0000313" key="2">
    <source>
        <dbReference type="EMBL" id="CAI9155849.1"/>
    </source>
</evidence>
<name>A0ABN8Y7R4_RANTA</name>
<feature type="region of interest" description="Disordered" evidence="1">
    <location>
        <begin position="83"/>
        <end position="200"/>
    </location>
</feature>
<dbReference type="Proteomes" id="UP001176941">
    <property type="component" value="Chromosome 13"/>
</dbReference>